<evidence type="ECO:0000313" key="1">
    <source>
        <dbReference type="EMBL" id="WQD77605.1"/>
    </source>
</evidence>
<dbReference type="RefSeq" id="WP_114811565.1">
    <property type="nucleotide sequence ID" value="NZ_CP139965.1"/>
</dbReference>
<reference evidence="1 2" key="1">
    <citation type="submission" date="2023-12" db="EMBL/GenBank/DDBJ databases">
        <title>Genome sequencing and assembly of bacterial species from a model synthetic community.</title>
        <authorList>
            <person name="Hogle S.L."/>
        </authorList>
    </citation>
    <scope>NUCLEOTIDE SEQUENCE [LARGE SCALE GENOMIC DNA]</scope>
    <source>
        <strain evidence="1 2">HAMBI 2494</strain>
    </source>
</reference>
<proteinExistence type="predicted"/>
<evidence type="ECO:0000313" key="2">
    <source>
        <dbReference type="Proteomes" id="UP001325479"/>
    </source>
</evidence>
<keyword evidence="2" id="KW-1185">Reference proteome</keyword>
<organism evidence="1 2">
    <name type="scientific">Paraburkholderia kururiensis</name>
    <dbReference type="NCBI Taxonomy" id="984307"/>
    <lineage>
        <taxon>Bacteria</taxon>
        <taxon>Pseudomonadati</taxon>
        <taxon>Pseudomonadota</taxon>
        <taxon>Betaproteobacteria</taxon>
        <taxon>Burkholderiales</taxon>
        <taxon>Burkholderiaceae</taxon>
        <taxon>Paraburkholderia</taxon>
    </lineage>
</organism>
<dbReference type="InterPro" id="IPR043010">
    <property type="entry name" value="Phenol_hydroxylase_sf"/>
</dbReference>
<accession>A0ABZ0WJX2</accession>
<dbReference type="Gene3D" id="3.10.20.560">
    <property type="entry name" value="Phenol hydroxylase"/>
    <property type="match status" value="1"/>
</dbReference>
<gene>
    <name evidence="1" type="ORF">U0042_26745</name>
</gene>
<dbReference type="EMBL" id="CP139965">
    <property type="protein sequence ID" value="WQD77605.1"/>
    <property type="molecule type" value="Genomic_DNA"/>
</dbReference>
<dbReference type="Proteomes" id="UP001325479">
    <property type="component" value="Chromosome"/>
</dbReference>
<protein>
    <submittedName>
        <fullName evidence="1">Phenol hydroxylase subunit P4</fullName>
    </submittedName>
</protein>
<sequence length="116" mass="12839">MTVVALKPYRFAPQDTVEKFPAPLLYVAWEDHLMFPAPFCLPVPPHTPFGALAAQILPGIYGYHPDFAKIDWNHVQWLKSGKAFQPDNAKTLAENGIGHKDLIRFRTPGLAGISGS</sequence>
<dbReference type="Pfam" id="PF04663">
    <property type="entry name" value="Phenol_monoox"/>
    <property type="match status" value="1"/>
</dbReference>
<dbReference type="InterPro" id="IPR006756">
    <property type="entry name" value="Phenol_hydroxylase"/>
</dbReference>
<name>A0ABZ0WJX2_9BURK</name>